<feature type="chain" id="PRO_5005284784" evidence="14">
    <location>
        <begin position="20"/>
        <end position="398"/>
    </location>
</feature>
<dbReference type="InterPro" id="IPR023828">
    <property type="entry name" value="Peptidase_S8_Ser-AS"/>
</dbReference>
<keyword evidence="11" id="KW-0325">Glycoprotein</keyword>
<evidence type="ECO:0000256" key="2">
    <source>
        <dbReference type="ARBA" id="ARBA00004613"/>
    </source>
</evidence>
<feature type="active site" description="Charge relay system" evidence="12">
    <location>
        <position position="344"/>
    </location>
</feature>
<evidence type="ECO:0000256" key="6">
    <source>
        <dbReference type="ARBA" id="ARBA00022729"/>
    </source>
</evidence>
<dbReference type="Gene3D" id="3.40.50.200">
    <property type="entry name" value="Peptidase S8/S53 domain"/>
    <property type="match status" value="1"/>
</dbReference>
<dbReference type="InterPro" id="IPR036852">
    <property type="entry name" value="Peptidase_S8/S53_dom_sf"/>
</dbReference>
<evidence type="ECO:0000256" key="9">
    <source>
        <dbReference type="ARBA" id="ARBA00023026"/>
    </source>
</evidence>
<dbReference type="InterPro" id="IPR010259">
    <property type="entry name" value="S8pro/Inhibitor_I9"/>
</dbReference>
<dbReference type="CDD" id="cd04077">
    <property type="entry name" value="Peptidases_S8_PCSK9_ProteinaseK_like"/>
    <property type="match status" value="1"/>
</dbReference>
<dbReference type="Pfam" id="PF00082">
    <property type="entry name" value="Peptidase_S8"/>
    <property type="match status" value="1"/>
</dbReference>
<evidence type="ECO:0000313" key="18">
    <source>
        <dbReference type="Proteomes" id="UP000054565"/>
    </source>
</evidence>
<dbReference type="PANTHER" id="PTHR43806:SF11">
    <property type="entry name" value="CEREVISIN-RELATED"/>
    <property type="match status" value="1"/>
</dbReference>
<dbReference type="SUPFAM" id="SSF52743">
    <property type="entry name" value="Subtilisin-like"/>
    <property type="match status" value="1"/>
</dbReference>
<feature type="active site" description="Charge relay system" evidence="12">
    <location>
        <position position="190"/>
    </location>
</feature>
<dbReference type="PROSITE" id="PS51892">
    <property type="entry name" value="SUBTILASE"/>
    <property type="match status" value="1"/>
</dbReference>
<evidence type="ECO:0000256" key="3">
    <source>
        <dbReference type="ARBA" id="ARBA00011073"/>
    </source>
</evidence>
<keyword evidence="9" id="KW-0843">Virulence</keyword>
<evidence type="ECO:0000256" key="13">
    <source>
        <dbReference type="RuleBase" id="RU003355"/>
    </source>
</evidence>
<evidence type="ECO:0000259" key="16">
    <source>
        <dbReference type="Pfam" id="PF05922"/>
    </source>
</evidence>
<dbReference type="InterPro" id="IPR000209">
    <property type="entry name" value="Peptidase_S8/S53_dom"/>
</dbReference>
<dbReference type="PROSITE" id="PS00138">
    <property type="entry name" value="SUBTILASE_SER"/>
    <property type="match status" value="1"/>
</dbReference>
<dbReference type="GO" id="GO:0004252">
    <property type="term" value="F:serine-type endopeptidase activity"/>
    <property type="evidence" value="ECO:0007669"/>
    <property type="project" value="UniProtKB-UniRule"/>
</dbReference>
<keyword evidence="8 12" id="KW-0720">Serine protease</keyword>
<evidence type="ECO:0000256" key="1">
    <source>
        <dbReference type="ARBA" id="ARBA00002101"/>
    </source>
</evidence>
<evidence type="ECO:0000256" key="11">
    <source>
        <dbReference type="ARBA" id="ARBA00023180"/>
    </source>
</evidence>
<feature type="signal peptide" evidence="14">
    <location>
        <begin position="1"/>
        <end position="19"/>
    </location>
</feature>
<comment type="subcellular location">
    <subcellularLocation>
        <location evidence="2">Secreted</location>
    </subcellularLocation>
</comment>
<dbReference type="InterPro" id="IPR034193">
    <property type="entry name" value="PCSK9_ProteinaseK-like"/>
</dbReference>
<dbReference type="OrthoDB" id="206201at2759"/>
<reference evidence="18" key="1">
    <citation type="journal article" date="2010" name="Genome Res.">
        <title>Population genomic sequencing of Coccidioides fungi reveals recent hybridization and transposon control.</title>
        <authorList>
            <person name="Neafsey D.E."/>
            <person name="Barker B.M."/>
            <person name="Sharpton T.J."/>
            <person name="Stajich J.E."/>
            <person name="Park D.J."/>
            <person name="Whiston E."/>
            <person name="Hung C.-Y."/>
            <person name="McMahan C."/>
            <person name="White J."/>
            <person name="Sykes S."/>
            <person name="Heiman D."/>
            <person name="Young S."/>
            <person name="Zeng Q."/>
            <person name="Abouelleil A."/>
            <person name="Aftuck L."/>
            <person name="Bessette D."/>
            <person name="Brown A."/>
            <person name="FitzGerald M."/>
            <person name="Lui A."/>
            <person name="Macdonald J.P."/>
            <person name="Priest M."/>
            <person name="Orbach M.J."/>
            <person name="Galgiani J.N."/>
            <person name="Kirkland T.N."/>
            <person name="Cole G.T."/>
            <person name="Birren B.W."/>
            <person name="Henn M.R."/>
            <person name="Taylor J.W."/>
            <person name="Rounsley S.D."/>
        </authorList>
    </citation>
    <scope>NUCLEOTIDE SEQUENCE [LARGE SCALE GENOMIC DNA]</scope>
    <source>
        <strain evidence="18">RMSCC 2394</strain>
    </source>
</reference>
<evidence type="ECO:0000256" key="14">
    <source>
        <dbReference type="SAM" id="SignalP"/>
    </source>
</evidence>
<dbReference type="Proteomes" id="UP000054565">
    <property type="component" value="Unassembled WGS sequence"/>
</dbReference>
<dbReference type="SUPFAM" id="SSF54897">
    <property type="entry name" value="Protease propeptides/inhibitors"/>
    <property type="match status" value="1"/>
</dbReference>
<dbReference type="InterPro" id="IPR037045">
    <property type="entry name" value="S8pro/Inhibitor_I9_sf"/>
</dbReference>
<sequence>MVFLGKILPLALAALSVNGAEILSAPGAENIPNGYIVVMKEGTSTQDFDAHREWVASVHHERLARRGSTNVGGMRHTYNFNQGFMGYAGTFDEETIQEIANRDDVAYIERDQIMKASAIQTQRNVPSWGLARVSSRQPGGRDYSYDSTAGQGVTAYIIDTGIDIRHTDFGGRAVWGTNTVDRRNEDCNGHGTHVAGTTGGTSFGVAKRARLVAVKVLDCNGSGSNSAVIAGMQWAMQHASQNDPRRAVANMSLGGGYSQATNQAAAAIVRAGIFLAVAAGNDNRDARSFSPASEPTVCTAAASHVRDGKASFSNWGQLVDVYAPGQDIISARPGGGSRSLSGTSMASPHVCGLGAYLIGLGRGSGGGLCDTIKRMALPVISNPGSGTTNRLINNGVSQ</sequence>
<dbReference type="InterPro" id="IPR015500">
    <property type="entry name" value="Peptidase_S8_subtilisin-rel"/>
</dbReference>
<evidence type="ECO:0000256" key="5">
    <source>
        <dbReference type="ARBA" id="ARBA00022670"/>
    </source>
</evidence>
<protein>
    <submittedName>
        <fullName evidence="17">Subtilase-type proteinase psp3</fullName>
    </submittedName>
</protein>
<keyword evidence="5 12" id="KW-0645">Protease</keyword>
<feature type="domain" description="Inhibitor I9" evidence="16">
    <location>
        <begin position="35"/>
        <end position="116"/>
    </location>
</feature>
<dbReference type="PANTHER" id="PTHR43806">
    <property type="entry name" value="PEPTIDASE S8"/>
    <property type="match status" value="1"/>
</dbReference>
<dbReference type="GO" id="GO:0005576">
    <property type="term" value="C:extracellular region"/>
    <property type="evidence" value="ECO:0007669"/>
    <property type="project" value="UniProtKB-SubCell"/>
</dbReference>
<dbReference type="EMBL" id="DS028093">
    <property type="protein sequence ID" value="KMP01343.1"/>
    <property type="molecule type" value="Genomic_DNA"/>
</dbReference>
<proteinExistence type="inferred from homology"/>
<dbReference type="InterPro" id="IPR050131">
    <property type="entry name" value="Peptidase_S8_subtilisin-like"/>
</dbReference>
<keyword evidence="10" id="KW-0865">Zymogen</keyword>
<feature type="domain" description="Peptidase S8/S53" evidence="15">
    <location>
        <begin position="150"/>
        <end position="358"/>
    </location>
</feature>
<dbReference type="AlphaFoldDB" id="A0A0J6Y3Y3"/>
<comment type="function">
    <text evidence="1">Secreted subtilisin-like serine protease with keratinolytic activity that contributes to pathogenicity.</text>
</comment>
<organism evidence="17 18">
    <name type="scientific">Coccidioides immitis RMSCC 2394</name>
    <dbReference type="NCBI Taxonomy" id="404692"/>
    <lineage>
        <taxon>Eukaryota</taxon>
        <taxon>Fungi</taxon>
        <taxon>Dikarya</taxon>
        <taxon>Ascomycota</taxon>
        <taxon>Pezizomycotina</taxon>
        <taxon>Eurotiomycetes</taxon>
        <taxon>Eurotiomycetidae</taxon>
        <taxon>Onygenales</taxon>
        <taxon>Onygenaceae</taxon>
        <taxon>Coccidioides</taxon>
    </lineage>
</organism>
<dbReference type="PROSITE" id="PS00136">
    <property type="entry name" value="SUBTILASE_ASP"/>
    <property type="match status" value="1"/>
</dbReference>
<dbReference type="Gene3D" id="3.30.70.80">
    <property type="entry name" value="Peptidase S8 propeptide/proteinase inhibitor I9"/>
    <property type="match status" value="1"/>
</dbReference>
<evidence type="ECO:0000313" key="17">
    <source>
        <dbReference type="EMBL" id="KMP01343.1"/>
    </source>
</evidence>
<dbReference type="InterPro" id="IPR023827">
    <property type="entry name" value="Peptidase_S8_Asp-AS"/>
</dbReference>
<dbReference type="GO" id="GO:0006508">
    <property type="term" value="P:proteolysis"/>
    <property type="evidence" value="ECO:0007669"/>
    <property type="project" value="UniProtKB-KW"/>
</dbReference>
<name>A0A0J6Y3Y3_COCIT</name>
<keyword evidence="4" id="KW-0964">Secreted</keyword>
<evidence type="ECO:0000256" key="10">
    <source>
        <dbReference type="ARBA" id="ARBA00023145"/>
    </source>
</evidence>
<accession>A0A0J6Y3Y3</accession>
<dbReference type="FunFam" id="3.40.50.200:FF:000014">
    <property type="entry name" value="Proteinase K"/>
    <property type="match status" value="1"/>
</dbReference>
<evidence type="ECO:0000256" key="12">
    <source>
        <dbReference type="PROSITE-ProRule" id="PRU01240"/>
    </source>
</evidence>
<evidence type="ECO:0000256" key="7">
    <source>
        <dbReference type="ARBA" id="ARBA00022801"/>
    </source>
</evidence>
<evidence type="ECO:0000259" key="15">
    <source>
        <dbReference type="Pfam" id="PF00082"/>
    </source>
</evidence>
<keyword evidence="7 12" id="KW-0378">Hydrolase</keyword>
<feature type="active site" description="Charge relay system" evidence="12">
    <location>
        <position position="159"/>
    </location>
</feature>
<dbReference type="STRING" id="404692.A0A0J6Y3Y3"/>
<dbReference type="Pfam" id="PF05922">
    <property type="entry name" value="Inhibitor_I9"/>
    <property type="match status" value="1"/>
</dbReference>
<comment type="similarity">
    <text evidence="3 12 13">Belongs to the peptidase S8 family.</text>
</comment>
<keyword evidence="6 14" id="KW-0732">Signal</keyword>
<gene>
    <name evidence="17" type="ORF">CIRG_01483</name>
</gene>
<evidence type="ECO:0000256" key="8">
    <source>
        <dbReference type="ARBA" id="ARBA00022825"/>
    </source>
</evidence>
<dbReference type="PRINTS" id="PR00723">
    <property type="entry name" value="SUBTILISIN"/>
</dbReference>
<evidence type="ECO:0000256" key="4">
    <source>
        <dbReference type="ARBA" id="ARBA00022525"/>
    </source>
</evidence>